<name>A0ACB8ZJ45_ARCLA</name>
<comment type="caution">
    <text evidence="1">The sequence shown here is derived from an EMBL/GenBank/DDBJ whole genome shotgun (WGS) entry which is preliminary data.</text>
</comment>
<dbReference type="Proteomes" id="UP001055879">
    <property type="component" value="Linkage Group LG10"/>
</dbReference>
<proteinExistence type="predicted"/>
<accession>A0ACB8ZJ45</accession>
<evidence type="ECO:0000313" key="1">
    <source>
        <dbReference type="EMBL" id="KAI3697618.1"/>
    </source>
</evidence>
<reference evidence="1 2" key="2">
    <citation type="journal article" date="2022" name="Mol. Ecol. Resour.">
        <title>The genomes of chicory, endive, great burdock and yacon provide insights into Asteraceae paleo-polyploidization history and plant inulin production.</title>
        <authorList>
            <person name="Fan W."/>
            <person name="Wang S."/>
            <person name="Wang H."/>
            <person name="Wang A."/>
            <person name="Jiang F."/>
            <person name="Liu H."/>
            <person name="Zhao H."/>
            <person name="Xu D."/>
            <person name="Zhang Y."/>
        </authorList>
    </citation>
    <scope>NUCLEOTIDE SEQUENCE [LARGE SCALE GENOMIC DNA]</scope>
    <source>
        <strain evidence="2">cv. Niubang</strain>
    </source>
</reference>
<dbReference type="EMBL" id="CM042056">
    <property type="protein sequence ID" value="KAI3697618.1"/>
    <property type="molecule type" value="Genomic_DNA"/>
</dbReference>
<evidence type="ECO:0000313" key="2">
    <source>
        <dbReference type="Proteomes" id="UP001055879"/>
    </source>
</evidence>
<reference evidence="2" key="1">
    <citation type="journal article" date="2022" name="Mol. Ecol. Resour.">
        <title>The genomes of chicory, endive, great burdock and yacon provide insights into Asteraceae palaeo-polyploidization history and plant inulin production.</title>
        <authorList>
            <person name="Fan W."/>
            <person name="Wang S."/>
            <person name="Wang H."/>
            <person name="Wang A."/>
            <person name="Jiang F."/>
            <person name="Liu H."/>
            <person name="Zhao H."/>
            <person name="Xu D."/>
            <person name="Zhang Y."/>
        </authorList>
    </citation>
    <scope>NUCLEOTIDE SEQUENCE [LARGE SCALE GENOMIC DNA]</scope>
    <source>
        <strain evidence="2">cv. Niubang</strain>
    </source>
</reference>
<organism evidence="1 2">
    <name type="scientific">Arctium lappa</name>
    <name type="common">Greater burdock</name>
    <name type="synonym">Lappa major</name>
    <dbReference type="NCBI Taxonomy" id="4217"/>
    <lineage>
        <taxon>Eukaryota</taxon>
        <taxon>Viridiplantae</taxon>
        <taxon>Streptophyta</taxon>
        <taxon>Embryophyta</taxon>
        <taxon>Tracheophyta</taxon>
        <taxon>Spermatophyta</taxon>
        <taxon>Magnoliopsida</taxon>
        <taxon>eudicotyledons</taxon>
        <taxon>Gunneridae</taxon>
        <taxon>Pentapetalae</taxon>
        <taxon>asterids</taxon>
        <taxon>campanulids</taxon>
        <taxon>Asterales</taxon>
        <taxon>Asteraceae</taxon>
        <taxon>Carduoideae</taxon>
        <taxon>Cardueae</taxon>
        <taxon>Arctiinae</taxon>
        <taxon>Arctium</taxon>
    </lineage>
</organism>
<keyword evidence="2" id="KW-1185">Reference proteome</keyword>
<gene>
    <name evidence="1" type="ORF">L6452_30713</name>
</gene>
<sequence length="420" mass="47616">MNRFLIIVVIICFHAAISTSKERVEYLPGFQGPLPFHLETGYVGVDENEDVQLFYYFIQSESNPKDDPLMLWLTGGPGCSSISGLLYEFGPIQFKAEHLNGSLPTLVLRPQSWTKMTSVIFLDIPVGTGFSYARTERASHSTDLQYAKHGYEFIIKWLNSHPEFISNPFYVGGNSFSGHPVPIISQLISNGNEGDTKPYINLKGYVLGNALAFPTEKNFQKQFANGMGLIPDELYKSIDGITMAHILDPNCSAFSFSIKLPSQRFKEQQSLSGFYCRDELDRVTEYWANDDNVREALHIRKGSKGDWVICNADNFTRTLDDVRAYHLNLSKKGYRSLIFSGDHDMIVPHQSTQLWIKELNYSVTDPWRSWKFRGQIAGYTESYSNMMTFATVKGGGHAAPESNPDECFAMFKRWISHQPL</sequence>
<protein>
    <submittedName>
        <fullName evidence="1">Uncharacterized protein</fullName>
    </submittedName>
</protein>